<keyword evidence="1" id="KW-0175">Coiled coil</keyword>
<feature type="coiled-coil region" evidence="1">
    <location>
        <begin position="135"/>
        <end position="162"/>
    </location>
</feature>
<feature type="region of interest" description="Disordered" evidence="2">
    <location>
        <begin position="540"/>
        <end position="559"/>
    </location>
</feature>
<dbReference type="EMBL" id="GEZM01101380">
    <property type="protein sequence ID" value="JAV52674.1"/>
    <property type="molecule type" value="Transcribed_RNA"/>
</dbReference>
<feature type="coiled-coil region" evidence="1">
    <location>
        <begin position="209"/>
        <end position="246"/>
    </location>
</feature>
<dbReference type="AlphaFoldDB" id="A0A1Y1JTN1"/>
<name>A0A1Y1JTN1_PHOPY</name>
<evidence type="ECO:0000313" key="3">
    <source>
        <dbReference type="EMBL" id="JAV52674.1"/>
    </source>
</evidence>
<reference evidence="3" key="1">
    <citation type="journal article" date="2016" name="Sci. Rep.">
        <title>Molecular characterization of firefly nuptial gifts: a multi-omics approach sheds light on postcopulatory sexual selection.</title>
        <authorList>
            <person name="Al-Wathiqui N."/>
            <person name="Fallon T.R."/>
            <person name="South A."/>
            <person name="Weng J.K."/>
            <person name="Lewis S.M."/>
        </authorList>
    </citation>
    <scope>NUCLEOTIDE SEQUENCE</scope>
</reference>
<feature type="coiled-coil region" evidence="1">
    <location>
        <begin position="322"/>
        <end position="444"/>
    </location>
</feature>
<protein>
    <submittedName>
        <fullName evidence="3">Uncharacterized protein</fullName>
    </submittedName>
</protein>
<evidence type="ECO:0000256" key="2">
    <source>
        <dbReference type="SAM" id="MobiDB-lite"/>
    </source>
</evidence>
<evidence type="ECO:0000256" key="1">
    <source>
        <dbReference type="SAM" id="Coils"/>
    </source>
</evidence>
<organism evidence="3">
    <name type="scientific">Photinus pyralis</name>
    <name type="common">Common eastern firefly</name>
    <name type="synonym">Lampyris pyralis</name>
    <dbReference type="NCBI Taxonomy" id="7054"/>
    <lineage>
        <taxon>Eukaryota</taxon>
        <taxon>Metazoa</taxon>
        <taxon>Ecdysozoa</taxon>
        <taxon>Arthropoda</taxon>
        <taxon>Hexapoda</taxon>
        <taxon>Insecta</taxon>
        <taxon>Pterygota</taxon>
        <taxon>Neoptera</taxon>
        <taxon>Endopterygota</taxon>
        <taxon>Coleoptera</taxon>
        <taxon>Polyphaga</taxon>
        <taxon>Elateriformia</taxon>
        <taxon>Elateroidea</taxon>
        <taxon>Lampyridae</taxon>
        <taxon>Lampyrinae</taxon>
        <taxon>Photinus</taxon>
    </lineage>
</organism>
<accession>A0A1Y1JTN1</accession>
<feature type="coiled-coil region" evidence="1">
    <location>
        <begin position="478"/>
        <end position="519"/>
    </location>
</feature>
<sequence length="620" mass="71848">MEEPSSLQAAGGEGQGENIDLIKVEVTNIDKALHKTQETIKGLLKTVDDKFQFIYDNENLQGSLQEQVGQFRSRLVVECQVRDGLIEHISATRKMSDDISKFAKLNDGILQSMDEMIQEVGGELSQQKRIATNNLNDLRSYIEKLDLQIAETNNDLIQQRKTNDEILAKEDEKIESLKKLYVGNELEVAISKEIMQQWIAKQQDIANDIKNKQHELSLVKRDISSKEAEQEELRKLHERKQEEFDLTTERLETSLSEINKSILNIEGKLHACDQSSEYQTECITRLLKEIEIKKNYNSKLVEDTAEISQSADDDISNWNKAKFEAEAKINTESAEIEKLEVLLQQEDQIIKDIDERILNKTKEHDELDQAIKEMQLKMAQRESARETLMEFIKNKEDQIRTLSKQCEDLSDEYQEFESSSTTMKREAEEELTNLNIELNRIKADTEKITLAEQEQQKATLQEISALELEYDKKTFQQTKDFEESVKLLKSELVSVENELKEIRLEKAKKQNELLMLDQACQHVQIRIKRTEKMKQLVSTIPSLGKTQSTPPPMKRPSDLPVHMQKRLAVDQLSDSSTDAGSKITAAEARKIIERREQRRLLRQKRREEKENKTRKEEKSK</sequence>
<feature type="region of interest" description="Disordered" evidence="2">
    <location>
        <begin position="596"/>
        <end position="620"/>
    </location>
</feature>
<proteinExistence type="predicted"/>